<name>A0A7W7SUP2_9ACTN</name>
<evidence type="ECO:0000256" key="1">
    <source>
        <dbReference type="SAM" id="Phobius"/>
    </source>
</evidence>
<reference evidence="3 4" key="1">
    <citation type="submission" date="2020-08" db="EMBL/GenBank/DDBJ databases">
        <title>Sequencing the genomes of 1000 actinobacteria strains.</title>
        <authorList>
            <person name="Klenk H.-P."/>
        </authorList>
    </citation>
    <scope>NUCLEOTIDE SEQUENCE [LARGE SCALE GENOMIC DNA]</scope>
    <source>
        <strain evidence="3 4">DSM 45886</strain>
    </source>
</reference>
<dbReference type="PANTHER" id="PTHR34351:SF1">
    <property type="entry name" value="SLR1927 PROTEIN"/>
    <property type="match status" value="1"/>
</dbReference>
<dbReference type="InterPro" id="IPR002881">
    <property type="entry name" value="DUF58"/>
</dbReference>
<accession>A0A7W7SUP2</accession>
<dbReference type="AlphaFoldDB" id="A0A7W7SUP2"/>
<dbReference type="PANTHER" id="PTHR34351">
    <property type="entry name" value="SLR1927 PROTEIN-RELATED"/>
    <property type="match status" value="1"/>
</dbReference>
<dbReference type="EMBL" id="JACHJW010000001">
    <property type="protein sequence ID" value="MBB4961274.1"/>
    <property type="molecule type" value="Genomic_DNA"/>
</dbReference>
<organism evidence="3 4">
    <name type="scientific">Micromonospora polyrhachis</name>
    <dbReference type="NCBI Taxonomy" id="1282883"/>
    <lineage>
        <taxon>Bacteria</taxon>
        <taxon>Bacillati</taxon>
        <taxon>Actinomycetota</taxon>
        <taxon>Actinomycetes</taxon>
        <taxon>Micromonosporales</taxon>
        <taxon>Micromonosporaceae</taxon>
        <taxon>Micromonospora</taxon>
    </lineage>
</organism>
<dbReference type="Proteomes" id="UP000578819">
    <property type="component" value="Unassembled WGS sequence"/>
</dbReference>
<evidence type="ECO:0000313" key="3">
    <source>
        <dbReference type="EMBL" id="MBB4961274.1"/>
    </source>
</evidence>
<comment type="caution">
    <text evidence="3">The sequence shown here is derived from an EMBL/GenBank/DDBJ whole genome shotgun (WGS) entry which is preliminary data.</text>
</comment>
<protein>
    <submittedName>
        <fullName evidence="3">Uncharacterized protein (DUF58 family)</fullName>
    </submittedName>
</protein>
<feature type="transmembrane region" description="Helical" evidence="1">
    <location>
        <begin position="12"/>
        <end position="30"/>
    </location>
</feature>
<keyword evidence="1" id="KW-1133">Transmembrane helix</keyword>
<gene>
    <name evidence="3" type="ORF">FHR38_005007</name>
</gene>
<keyword evidence="1" id="KW-0812">Transmembrane</keyword>
<sequence length="434" mass="46344">MTVRAALAGLTTRGRSFLAAAVAAALSAVLLGEKDLLRVAVLLAILPLLAVLYVGRSRYKLACHRTLEPHRVPVGASSRIVLQLQNLSRLPTGTLLLEDRLPYALGSRPRVVLERLGAQQASSVAYTVRADVRGRYEVGPLVVRLTDPFGLCELSRAFPSTDRLTVIPQVTPLPTVRLAGEYAGSGESRARSVAVHGEDDAATREYRRGDDLRRVHWKSTARTGELMVRREEQPWESRATVVLDTRAHGHRGDGPTASFEWAVASAASIAVHLRHSGYKLRLVTGSGLDADASEAGGDGILLDHLAEVRLAQRSDIAALVDRVRQRSDGGLIIALLGMLTPAEAKLLAALRGNGATCVALLLNSSTWLNLPAAARAEAAQTRSAAVVSLLQSGWRVVEVEHGSKLAALWPQAGRGSQGFAWRAALAETVAGGVR</sequence>
<keyword evidence="1" id="KW-0472">Membrane</keyword>
<keyword evidence="4" id="KW-1185">Reference proteome</keyword>
<dbReference type="Pfam" id="PF01882">
    <property type="entry name" value="DUF58"/>
    <property type="match status" value="1"/>
</dbReference>
<evidence type="ECO:0000259" key="2">
    <source>
        <dbReference type="Pfam" id="PF01882"/>
    </source>
</evidence>
<proteinExistence type="predicted"/>
<evidence type="ECO:0000313" key="4">
    <source>
        <dbReference type="Proteomes" id="UP000578819"/>
    </source>
</evidence>
<feature type="transmembrane region" description="Helical" evidence="1">
    <location>
        <begin position="36"/>
        <end position="55"/>
    </location>
</feature>
<feature type="domain" description="DUF58" evidence="2">
    <location>
        <begin position="203"/>
        <end position="287"/>
    </location>
</feature>